<protein>
    <submittedName>
        <fullName evidence="1">Uncharacterized protein</fullName>
    </submittedName>
</protein>
<sequence>MLYTLSTIPCFISSLLTLYFSANANLNASAKVAFDFVPTILSRIALE</sequence>
<proteinExistence type="predicted"/>
<dbReference type="EMBL" id="UINC01053275">
    <property type="protein sequence ID" value="SVB69594.1"/>
    <property type="molecule type" value="Genomic_DNA"/>
</dbReference>
<evidence type="ECO:0000313" key="1">
    <source>
        <dbReference type="EMBL" id="SVB69594.1"/>
    </source>
</evidence>
<reference evidence="1" key="1">
    <citation type="submission" date="2018-05" db="EMBL/GenBank/DDBJ databases">
        <authorList>
            <person name="Lanie J.A."/>
            <person name="Ng W.-L."/>
            <person name="Kazmierczak K.M."/>
            <person name="Andrzejewski T.M."/>
            <person name="Davidsen T.M."/>
            <person name="Wayne K.J."/>
            <person name="Tettelin H."/>
            <person name="Glass J.I."/>
            <person name="Rusch D."/>
            <person name="Podicherti R."/>
            <person name="Tsui H.-C.T."/>
            <person name="Winkler M.E."/>
        </authorList>
    </citation>
    <scope>NUCLEOTIDE SEQUENCE</scope>
</reference>
<organism evidence="1">
    <name type="scientific">marine metagenome</name>
    <dbReference type="NCBI Taxonomy" id="408172"/>
    <lineage>
        <taxon>unclassified sequences</taxon>
        <taxon>metagenomes</taxon>
        <taxon>ecological metagenomes</taxon>
    </lineage>
</organism>
<dbReference type="AlphaFoldDB" id="A0A382G4Q4"/>
<name>A0A382G4Q4_9ZZZZ</name>
<gene>
    <name evidence="1" type="ORF">METZ01_LOCUS222448</name>
</gene>
<accession>A0A382G4Q4</accession>